<evidence type="ECO:0000313" key="3">
    <source>
        <dbReference type="EMBL" id="NIH96276.1"/>
    </source>
</evidence>
<organism evidence="3 4">
    <name type="scientific">Mycolicibacterium fluoranthenivorans</name>
    <dbReference type="NCBI Taxonomy" id="258505"/>
    <lineage>
        <taxon>Bacteria</taxon>
        <taxon>Bacillati</taxon>
        <taxon>Actinomycetota</taxon>
        <taxon>Actinomycetes</taxon>
        <taxon>Mycobacteriales</taxon>
        <taxon>Mycobacteriaceae</taxon>
        <taxon>Mycolicibacterium</taxon>
    </lineage>
</organism>
<gene>
    <name evidence="3" type="ORF">FHU31_003232</name>
</gene>
<dbReference type="InterPro" id="IPR032710">
    <property type="entry name" value="NTF2-like_dom_sf"/>
</dbReference>
<accession>A0A7X5U0R5</accession>
<evidence type="ECO:0000313" key="4">
    <source>
        <dbReference type="Proteomes" id="UP000547444"/>
    </source>
</evidence>
<dbReference type="Gene3D" id="3.10.450.50">
    <property type="match status" value="1"/>
</dbReference>
<protein>
    <submittedName>
        <fullName evidence="3">Ketosteroid isomerase-like protein</fullName>
    </submittedName>
</protein>
<dbReference type="GO" id="GO:0016853">
    <property type="term" value="F:isomerase activity"/>
    <property type="evidence" value="ECO:0007669"/>
    <property type="project" value="UniProtKB-KW"/>
</dbReference>
<keyword evidence="4" id="KW-1185">Reference proteome</keyword>
<feature type="region of interest" description="Disordered" evidence="1">
    <location>
        <begin position="1"/>
        <end position="21"/>
    </location>
</feature>
<keyword evidence="3" id="KW-0413">Isomerase</keyword>
<dbReference type="CDD" id="cd00531">
    <property type="entry name" value="NTF2_like"/>
    <property type="match status" value="1"/>
</dbReference>
<reference evidence="3 4" key="1">
    <citation type="submission" date="2020-03" db="EMBL/GenBank/DDBJ databases">
        <title>Sequencing the genomes of 1000 actinobacteria strains.</title>
        <authorList>
            <person name="Klenk H.-P."/>
        </authorList>
    </citation>
    <scope>NUCLEOTIDE SEQUENCE [LARGE SCALE GENOMIC DNA]</scope>
    <source>
        <strain evidence="3 4">DSM 44556</strain>
    </source>
</reference>
<evidence type="ECO:0000256" key="1">
    <source>
        <dbReference type="SAM" id="MobiDB-lite"/>
    </source>
</evidence>
<dbReference type="Proteomes" id="UP000547444">
    <property type="component" value="Unassembled WGS sequence"/>
</dbReference>
<feature type="domain" description="SnoaL-like" evidence="2">
    <location>
        <begin position="36"/>
        <end position="164"/>
    </location>
</feature>
<dbReference type="EMBL" id="JAANOW010000001">
    <property type="protein sequence ID" value="NIH96276.1"/>
    <property type="molecule type" value="Genomic_DNA"/>
</dbReference>
<name>A0A7X5U0R5_9MYCO</name>
<evidence type="ECO:0000259" key="2">
    <source>
        <dbReference type="Pfam" id="PF13577"/>
    </source>
</evidence>
<proteinExistence type="predicted"/>
<comment type="caution">
    <text evidence="3">The sequence shown here is derived from an EMBL/GenBank/DDBJ whole genome shotgun (WGS) entry which is preliminary data.</text>
</comment>
<dbReference type="AlphaFoldDB" id="A0A7X5U0R5"/>
<sequence length="171" mass="18904">MATEHTAPRPTPQSDIGPLRSFATSGAAGRTDFDCLDRLAVKNLVDTYALAYDNYQAESWFDLFTDDAVFVVGIPGQPPVEQSGEAFHSFWRDRMSTFSSSGNQRRHLMSNIVFLEQTGTTVHAGVVGLLTNTANGRAFAPMAALNYEGWFVKTNGIWKISRWHDFPDGPV</sequence>
<dbReference type="SUPFAM" id="SSF54427">
    <property type="entry name" value="NTF2-like"/>
    <property type="match status" value="1"/>
</dbReference>
<dbReference type="RefSeq" id="WP_167159838.1">
    <property type="nucleotide sequence ID" value="NZ_JAANOW010000001.1"/>
</dbReference>
<dbReference type="Pfam" id="PF13577">
    <property type="entry name" value="SnoaL_4"/>
    <property type="match status" value="1"/>
</dbReference>
<dbReference type="InterPro" id="IPR037401">
    <property type="entry name" value="SnoaL-like"/>
</dbReference>